<sequence>MMETFLFRSINDLGTEAVSSEFSEKEASIEVPVIGPMTVSSAFSSPIGFAWSVQKARVVFSPPGVCKRARLYEVVVNSMLMP</sequence>
<protein>
    <submittedName>
        <fullName evidence="1">Uncharacterized protein</fullName>
    </submittedName>
</protein>
<gene>
    <name evidence="1" type="ORF">C7B45_12765</name>
</gene>
<proteinExistence type="predicted"/>
<dbReference type="Proteomes" id="UP000241848">
    <property type="component" value="Unassembled WGS sequence"/>
</dbReference>
<evidence type="ECO:0000313" key="1">
    <source>
        <dbReference type="EMBL" id="PSR20962.1"/>
    </source>
</evidence>
<evidence type="ECO:0000313" key="2">
    <source>
        <dbReference type="Proteomes" id="UP000241848"/>
    </source>
</evidence>
<dbReference type="EMBL" id="PXYV01000046">
    <property type="protein sequence ID" value="PSR20962.1"/>
    <property type="molecule type" value="Genomic_DNA"/>
</dbReference>
<organism evidence="1 2">
    <name type="scientific">Sulfobacillus acidophilus</name>
    <dbReference type="NCBI Taxonomy" id="53633"/>
    <lineage>
        <taxon>Bacteria</taxon>
        <taxon>Bacillati</taxon>
        <taxon>Bacillota</taxon>
        <taxon>Clostridia</taxon>
        <taxon>Eubacteriales</taxon>
        <taxon>Clostridiales Family XVII. Incertae Sedis</taxon>
        <taxon>Sulfobacillus</taxon>
    </lineage>
</organism>
<dbReference type="AlphaFoldDB" id="A0A2T2WFE1"/>
<comment type="caution">
    <text evidence="1">The sequence shown here is derived from an EMBL/GenBank/DDBJ whole genome shotgun (WGS) entry which is preliminary data.</text>
</comment>
<accession>A0A2T2WFE1</accession>
<reference evidence="1 2" key="1">
    <citation type="journal article" date="2014" name="BMC Genomics">
        <title>Comparison of environmental and isolate Sulfobacillus genomes reveals diverse carbon, sulfur, nitrogen, and hydrogen metabolisms.</title>
        <authorList>
            <person name="Justice N.B."/>
            <person name="Norman A."/>
            <person name="Brown C.T."/>
            <person name="Singh A."/>
            <person name="Thomas B.C."/>
            <person name="Banfield J.F."/>
        </authorList>
    </citation>
    <scope>NUCLEOTIDE SEQUENCE [LARGE SCALE GENOMIC DNA]</scope>
    <source>
        <strain evidence="1">AMDSBA3</strain>
    </source>
</reference>
<name>A0A2T2WFE1_9FIRM</name>